<feature type="transmembrane region" description="Helical" evidence="6">
    <location>
        <begin position="422"/>
        <end position="441"/>
    </location>
</feature>
<feature type="transmembrane region" description="Helical" evidence="6">
    <location>
        <begin position="735"/>
        <end position="757"/>
    </location>
</feature>
<organism evidence="8 9">
    <name type="scientific">Pauljensenia hongkongensis</name>
    <dbReference type="NCBI Taxonomy" id="178339"/>
    <lineage>
        <taxon>Bacteria</taxon>
        <taxon>Bacillati</taxon>
        <taxon>Actinomycetota</taxon>
        <taxon>Actinomycetes</taxon>
        <taxon>Actinomycetales</taxon>
        <taxon>Actinomycetaceae</taxon>
        <taxon>Pauljensenia</taxon>
    </lineage>
</organism>
<keyword evidence="5 6" id="KW-0472">Membrane</keyword>
<feature type="transmembrane region" description="Helical" evidence="6">
    <location>
        <begin position="347"/>
        <end position="370"/>
    </location>
</feature>
<evidence type="ECO:0000313" key="8">
    <source>
        <dbReference type="EMBL" id="AOS46871.1"/>
    </source>
</evidence>
<keyword evidence="4 6" id="KW-1133">Transmembrane helix</keyword>
<dbReference type="AlphaFoldDB" id="A0A1D8B145"/>
<feature type="domain" description="ABC3 transporter permease C-terminal" evidence="7">
    <location>
        <begin position="644"/>
        <end position="754"/>
    </location>
</feature>
<feature type="transmembrane region" description="Helical" evidence="6">
    <location>
        <begin position="308"/>
        <end position="327"/>
    </location>
</feature>
<gene>
    <name evidence="8" type="ORF">BH719_02480</name>
</gene>
<evidence type="ECO:0000256" key="2">
    <source>
        <dbReference type="ARBA" id="ARBA00022475"/>
    </source>
</evidence>
<name>A0A1D8B145_9ACTO</name>
<keyword evidence="9" id="KW-1185">Reference proteome</keyword>
<dbReference type="PANTHER" id="PTHR30287:SF2">
    <property type="entry name" value="BLL1001 PROTEIN"/>
    <property type="match status" value="1"/>
</dbReference>
<keyword evidence="2" id="KW-1003">Cell membrane</keyword>
<dbReference type="PANTHER" id="PTHR30287">
    <property type="entry name" value="MEMBRANE COMPONENT OF PREDICTED ABC SUPERFAMILY METABOLITE UPTAKE TRANSPORTER"/>
    <property type="match status" value="1"/>
</dbReference>
<evidence type="ECO:0000256" key="6">
    <source>
        <dbReference type="SAM" id="Phobius"/>
    </source>
</evidence>
<evidence type="ECO:0000256" key="1">
    <source>
        <dbReference type="ARBA" id="ARBA00004651"/>
    </source>
</evidence>
<feature type="transmembrane region" description="Helical" evidence="6">
    <location>
        <begin position="640"/>
        <end position="666"/>
    </location>
</feature>
<dbReference type="STRING" id="178339.BH719_02480"/>
<dbReference type="Proteomes" id="UP000095214">
    <property type="component" value="Chromosome"/>
</dbReference>
<dbReference type="InterPro" id="IPR038766">
    <property type="entry name" value="Membrane_comp_ABC_pdt"/>
</dbReference>
<evidence type="ECO:0000256" key="5">
    <source>
        <dbReference type="ARBA" id="ARBA00023136"/>
    </source>
</evidence>
<protein>
    <submittedName>
        <fullName evidence="8">ABC transporter permease</fullName>
    </submittedName>
</protein>
<proteinExistence type="predicted"/>
<feature type="domain" description="ABC3 transporter permease C-terminal" evidence="7">
    <location>
        <begin position="259"/>
        <end position="376"/>
    </location>
</feature>
<comment type="subcellular location">
    <subcellularLocation>
        <location evidence="1">Cell membrane</location>
        <topology evidence="1">Multi-pass membrane protein</topology>
    </subcellularLocation>
</comment>
<dbReference type="OrthoDB" id="9766372at2"/>
<accession>A0A1D8B145</accession>
<evidence type="ECO:0000259" key="7">
    <source>
        <dbReference type="Pfam" id="PF02687"/>
    </source>
</evidence>
<dbReference type="GO" id="GO:0005886">
    <property type="term" value="C:plasma membrane"/>
    <property type="evidence" value="ECO:0007669"/>
    <property type="project" value="UniProtKB-SubCell"/>
</dbReference>
<dbReference type="RefSeq" id="WP_009743164.1">
    <property type="nucleotide sequence ID" value="NZ_CP017298.1"/>
</dbReference>
<evidence type="ECO:0000256" key="4">
    <source>
        <dbReference type="ARBA" id="ARBA00022989"/>
    </source>
</evidence>
<keyword evidence="3 6" id="KW-0812">Transmembrane</keyword>
<dbReference type="KEGG" id="phon:BH719_02480"/>
<dbReference type="EMBL" id="CP017298">
    <property type="protein sequence ID" value="AOS46871.1"/>
    <property type="molecule type" value="Genomic_DNA"/>
</dbReference>
<feature type="transmembrane region" description="Helical" evidence="6">
    <location>
        <begin position="689"/>
        <end position="711"/>
    </location>
</feature>
<evidence type="ECO:0000256" key="3">
    <source>
        <dbReference type="ARBA" id="ARBA00022692"/>
    </source>
</evidence>
<feature type="transmembrane region" description="Helical" evidence="6">
    <location>
        <begin position="251"/>
        <end position="272"/>
    </location>
</feature>
<evidence type="ECO:0000313" key="9">
    <source>
        <dbReference type="Proteomes" id="UP000095214"/>
    </source>
</evidence>
<dbReference type="Pfam" id="PF02687">
    <property type="entry name" value="FtsX"/>
    <property type="match status" value="2"/>
</dbReference>
<dbReference type="InterPro" id="IPR003838">
    <property type="entry name" value="ABC3_permease_C"/>
</dbReference>
<sequence>MLLRLLKADLARGRAVAAVLVGLVTLAVALASASASLIIDTVSAADRLSERARVPDLVQMHTGEADSRAIAQWADSRADVEDHMVMRTLPVPRAQLSIGGAVQASSYLEPAFVTAPEHIDLLLNENGDRVLPGPGQVYLPVHYKAAGLAQAGDMVTVDTGEWRIDLRVAGFLRDAQMNAAMVPSKRLVVNPEDFSSLDEHIGEVEYLIEFDLADGASAAAVSEQYKAAGLPSTGIAVTAAQIQLMNALSTMLIAAVALVVAGVLAAVAVLALRYTVLAALEADLPQVAVLKAIGAPQAGIRRLYSLKYAVIASTGGCAGYALSHPLASSLLAPTTVYLGTPPTTAGGAVVPVLVAAGLVAVVVGSAWLVLRRMGRISAVEALRSGTSGGAGRPRLRWRLSRARLLGPHAWLGVREALRPANALLMGVLALCAFTAVLPMNVSTTLGDPRSATYLGVGQADLRVDVRSGAADIEEIADDFAADPRIAKQVVIMRKDYTMRNKDGAWAPVLIDIGDHSAFPVNYMSGRAPLNDQEIALSHSQAAEAGAAVGATVTVKGSQGERDLAVVGVYQDITNNGLTAKAVFDDATPALWQLMYADVADGEDAGEAAEDLAREHPGAQIVRMGEYASQLFGATQSQVDVLAAMALAVSLGLAFLITALYSVLVLARERGRIAVLRALGSTVRSIAGQYFMRFGLVAVIGVALGVVMAATAGERAVGLVLANRGAPDLHLLADPLLMGVVVPAAVLCATAVAVGLALRPLPSMTLTDTD</sequence>
<reference evidence="8 9" key="1">
    <citation type="submission" date="2016-09" db="EMBL/GenBank/DDBJ databases">
        <title>Complete genome sequence of Actinomyces hongkongensis HKU8.</title>
        <authorList>
            <person name="Gao Y.-X."/>
            <person name="Zhou Y.-Y."/>
            <person name="Xie Y."/>
            <person name="Wang M."/>
            <person name="Wang S.-J."/>
            <person name="Shen S.-G."/>
        </authorList>
    </citation>
    <scope>NUCLEOTIDE SEQUENCE [LARGE SCALE GENOMIC DNA]</scope>
    <source>
        <strain evidence="8 9">HKU8</strain>
    </source>
</reference>